<comment type="similarity">
    <text evidence="3">Belongs to the gas vesicle GvpF/GvpL family.</text>
</comment>
<evidence type="ECO:0000256" key="1">
    <source>
        <dbReference type="ARBA" id="ARBA00022987"/>
    </source>
</evidence>
<keyword evidence="1" id="KW-0304">Gas vesicle</keyword>
<name>A0ABN0VSQ6_9ACTN</name>
<sequence length="268" mass="28152">MSAPPVLTYVYAVTPPAPAVRRLLPSLTGVGGRPVTLLDAPGEDPGPVAFVISDVPGPEWDEDALKARFEDLRWLEEAAQAHHRVIEALAAHTTVLPLRLATLYADHAGALAALGRQGQAFATLLARLSGHTEYGVKVYVRPAPPPDDAAPSGAVSPGRAYLLARRTQRHAHEDHYRQAGAVTERIAAIARRLAGDHVRHPVQNGPLTGASPGENVLNDAYLVPDADAGEFLAAVAGAARDLPGVHVEVTGPWAPYSFATPPPAPGTP</sequence>
<evidence type="ECO:0000256" key="2">
    <source>
        <dbReference type="ARBA" id="ARBA00035108"/>
    </source>
</evidence>
<dbReference type="InterPro" id="IPR009430">
    <property type="entry name" value="GvpL/GvpF"/>
</dbReference>
<dbReference type="RefSeq" id="WP_344167026.1">
    <property type="nucleotide sequence ID" value="NZ_BAAABV010000028.1"/>
</dbReference>
<evidence type="ECO:0000313" key="5">
    <source>
        <dbReference type="Proteomes" id="UP001501867"/>
    </source>
</evidence>
<gene>
    <name evidence="4" type="ORF">GCM10010302_64360</name>
</gene>
<accession>A0ABN0VSQ6</accession>
<dbReference type="PANTHER" id="PTHR36852">
    <property type="entry name" value="PROTEIN GVPL 2"/>
    <property type="match status" value="1"/>
</dbReference>
<evidence type="ECO:0000313" key="4">
    <source>
        <dbReference type="EMBL" id="GAA0316383.1"/>
    </source>
</evidence>
<comment type="caution">
    <text evidence="4">The sequence shown here is derived from an EMBL/GenBank/DDBJ whole genome shotgun (WGS) entry which is preliminary data.</text>
</comment>
<comment type="subcellular location">
    <subcellularLocation>
        <location evidence="2">Gas vesicle</location>
    </subcellularLocation>
</comment>
<keyword evidence="5" id="KW-1185">Reference proteome</keyword>
<evidence type="ECO:0000256" key="3">
    <source>
        <dbReference type="ARBA" id="ARBA00035643"/>
    </source>
</evidence>
<dbReference type="EMBL" id="BAAABV010000028">
    <property type="protein sequence ID" value="GAA0316383.1"/>
    <property type="molecule type" value="Genomic_DNA"/>
</dbReference>
<organism evidence="4 5">
    <name type="scientific">Streptomyces polychromogenes</name>
    <dbReference type="NCBI Taxonomy" id="67342"/>
    <lineage>
        <taxon>Bacteria</taxon>
        <taxon>Bacillati</taxon>
        <taxon>Actinomycetota</taxon>
        <taxon>Actinomycetes</taxon>
        <taxon>Kitasatosporales</taxon>
        <taxon>Streptomycetaceae</taxon>
        <taxon>Streptomyces</taxon>
    </lineage>
</organism>
<reference evidence="4 5" key="1">
    <citation type="journal article" date="2019" name="Int. J. Syst. Evol. Microbiol.">
        <title>The Global Catalogue of Microorganisms (GCM) 10K type strain sequencing project: providing services to taxonomists for standard genome sequencing and annotation.</title>
        <authorList>
            <consortium name="The Broad Institute Genomics Platform"/>
            <consortium name="The Broad Institute Genome Sequencing Center for Infectious Disease"/>
            <person name="Wu L."/>
            <person name="Ma J."/>
        </authorList>
    </citation>
    <scope>NUCLEOTIDE SEQUENCE [LARGE SCALE GENOMIC DNA]</scope>
    <source>
        <strain evidence="4 5">JCM 4505</strain>
    </source>
</reference>
<dbReference type="Proteomes" id="UP001501867">
    <property type="component" value="Unassembled WGS sequence"/>
</dbReference>
<protein>
    <submittedName>
        <fullName evidence="4">GvpL/GvpF family gas vesicle protein</fullName>
    </submittedName>
</protein>
<dbReference type="Pfam" id="PF06386">
    <property type="entry name" value="GvpL_GvpF"/>
    <property type="match status" value="1"/>
</dbReference>
<dbReference type="PANTHER" id="PTHR36852:SF1">
    <property type="entry name" value="PROTEIN GVPL 2"/>
    <property type="match status" value="1"/>
</dbReference>
<proteinExistence type="inferred from homology"/>